<evidence type="ECO:0000256" key="6">
    <source>
        <dbReference type="SAM" id="MobiDB-lite"/>
    </source>
</evidence>
<keyword evidence="4" id="KW-0862">Zinc</keyword>
<dbReference type="EMBL" id="VXIT01000001">
    <property type="protein sequence ID" value="KAA6415808.1"/>
    <property type="molecule type" value="Genomic_DNA"/>
</dbReference>
<feature type="compositionally biased region" description="Basic and acidic residues" evidence="6">
    <location>
        <begin position="349"/>
        <end position="359"/>
    </location>
</feature>
<evidence type="ECO:0000256" key="4">
    <source>
        <dbReference type="ARBA" id="ARBA00022833"/>
    </source>
</evidence>
<feature type="compositionally biased region" description="Basic and acidic residues" evidence="6">
    <location>
        <begin position="267"/>
        <end position="277"/>
    </location>
</feature>
<keyword evidence="2" id="KW-0479">Metal-binding</keyword>
<dbReference type="AlphaFoldDB" id="A0A5M8Q139"/>
<dbReference type="OrthoDB" id="429950at2759"/>
<evidence type="ECO:0000256" key="1">
    <source>
        <dbReference type="ARBA" id="ARBA00004123"/>
    </source>
</evidence>
<organism evidence="8 9">
    <name type="scientific">Lasallia pustulata</name>
    <dbReference type="NCBI Taxonomy" id="136370"/>
    <lineage>
        <taxon>Eukaryota</taxon>
        <taxon>Fungi</taxon>
        <taxon>Dikarya</taxon>
        <taxon>Ascomycota</taxon>
        <taxon>Pezizomycotina</taxon>
        <taxon>Lecanoromycetes</taxon>
        <taxon>OSLEUM clade</taxon>
        <taxon>Umbilicariomycetidae</taxon>
        <taxon>Umbilicariales</taxon>
        <taxon>Umbilicariaceae</taxon>
        <taxon>Lasallia</taxon>
    </lineage>
</organism>
<evidence type="ECO:0000259" key="7">
    <source>
        <dbReference type="PROSITE" id="PS50064"/>
    </source>
</evidence>
<reference evidence="8 9" key="1">
    <citation type="submission" date="2019-09" db="EMBL/GenBank/DDBJ databases">
        <title>The hologenome of the rock-dwelling lichen Lasallia pustulata.</title>
        <authorList>
            <person name="Greshake Tzovaras B."/>
            <person name="Segers F."/>
            <person name="Bicker A."/>
            <person name="Dal Grande F."/>
            <person name="Otte J."/>
            <person name="Hankeln T."/>
            <person name="Schmitt I."/>
            <person name="Ebersberger I."/>
        </authorList>
    </citation>
    <scope>NUCLEOTIDE SEQUENCE [LARGE SCALE GENOMIC DNA]</scope>
    <source>
        <strain evidence="8">A1-1</strain>
    </source>
</reference>
<dbReference type="GO" id="GO:0008270">
    <property type="term" value="F:zinc ion binding"/>
    <property type="evidence" value="ECO:0007669"/>
    <property type="project" value="UniProtKB-KW"/>
</dbReference>
<keyword evidence="3" id="KW-0863">Zinc-finger</keyword>
<feature type="region of interest" description="Disordered" evidence="6">
    <location>
        <begin position="190"/>
        <end position="419"/>
    </location>
</feature>
<evidence type="ECO:0000256" key="2">
    <source>
        <dbReference type="ARBA" id="ARBA00022723"/>
    </source>
</evidence>
<dbReference type="SUPFAM" id="SSF57716">
    <property type="entry name" value="Glucocorticoid receptor-like (DNA-binding domain)"/>
    <property type="match status" value="1"/>
</dbReference>
<feature type="compositionally biased region" description="Basic residues" evidence="6">
    <location>
        <begin position="254"/>
        <end position="266"/>
    </location>
</feature>
<feature type="compositionally biased region" description="Acidic residues" evidence="6">
    <location>
        <begin position="360"/>
        <end position="371"/>
    </location>
</feature>
<feature type="compositionally biased region" description="Low complexity" evidence="6">
    <location>
        <begin position="384"/>
        <end position="411"/>
    </location>
</feature>
<dbReference type="Gene3D" id="3.30.1740.10">
    <property type="entry name" value="Zinc finger, PARP-type"/>
    <property type="match status" value="1"/>
</dbReference>
<gene>
    <name evidence="8" type="ORF">FRX48_00526</name>
</gene>
<accession>A0A5M8Q139</accession>
<name>A0A5M8Q139_9LECA</name>
<sequence length="419" mass="46591">MTINGVVLCYYVKTARLSAPKISHFKRAFLHDTTTKEANHLASLSNHHGLRTWRQIEVSYRSSSSKVNSLQRKNLFGFRQITVSNQLSNKMPGVYRLEYASSKRAGCRNAECKKADIKIEKNELRFGTQVPFEDKQSWHWKHWGCITPAQIASLNGVIEGNLDYLDGYEDLTVEDQVKVQRALENGHVDDEDWKGDLERNRPGKKGFRTPAHVLKQLDNEDNENGSPSQRTPKKRGHTKHDEDDVDDEVEKPATKKAKAAPKKTKKGKMEEADKGSIDEVPLPKKARVQRKKVKEEDGSEIEAPPPKKARGQTKKVKAEADEASDLKEEAADDPTMHVAAPTRTRLPRKAAEVKAVKEEEDKDELDDEMVDEAPKAKPGRKKVVANGAAKTVKGAKKGGAADAAGPKNAPVKASRTKAA</sequence>
<evidence type="ECO:0000313" key="8">
    <source>
        <dbReference type="EMBL" id="KAA6415808.1"/>
    </source>
</evidence>
<dbReference type="InterPro" id="IPR001510">
    <property type="entry name" value="Znf_PARP"/>
</dbReference>
<dbReference type="Pfam" id="PF00645">
    <property type="entry name" value="zf-PARP"/>
    <property type="match status" value="1"/>
</dbReference>
<feature type="compositionally biased region" description="Basic and acidic residues" evidence="6">
    <location>
        <begin position="190"/>
        <end position="201"/>
    </location>
</feature>
<dbReference type="GO" id="GO:0005634">
    <property type="term" value="C:nucleus"/>
    <property type="evidence" value="ECO:0007669"/>
    <property type="project" value="UniProtKB-SubCell"/>
</dbReference>
<evidence type="ECO:0000256" key="5">
    <source>
        <dbReference type="ARBA" id="ARBA00023242"/>
    </source>
</evidence>
<keyword evidence="5" id="KW-0539">Nucleus</keyword>
<comment type="caution">
    <text evidence="8">The sequence shown here is derived from an EMBL/GenBank/DDBJ whole genome shotgun (WGS) entry which is preliminary data.</text>
</comment>
<comment type="subcellular location">
    <subcellularLocation>
        <location evidence="1">Nucleus</location>
    </subcellularLocation>
</comment>
<evidence type="ECO:0000313" key="9">
    <source>
        <dbReference type="Proteomes" id="UP000324767"/>
    </source>
</evidence>
<dbReference type="GO" id="GO:0003677">
    <property type="term" value="F:DNA binding"/>
    <property type="evidence" value="ECO:0007669"/>
    <property type="project" value="InterPro"/>
</dbReference>
<protein>
    <recommendedName>
        <fullName evidence="7">PARP-type domain-containing protein</fullName>
    </recommendedName>
</protein>
<proteinExistence type="predicted"/>
<evidence type="ECO:0000256" key="3">
    <source>
        <dbReference type="ARBA" id="ARBA00022771"/>
    </source>
</evidence>
<dbReference type="SMART" id="SM01336">
    <property type="entry name" value="zf-PARP"/>
    <property type="match status" value="1"/>
</dbReference>
<feature type="domain" description="PARP-type" evidence="7">
    <location>
        <begin position="95"/>
        <end position="187"/>
    </location>
</feature>
<dbReference type="PROSITE" id="PS50064">
    <property type="entry name" value="ZF_PARP_2"/>
    <property type="match status" value="1"/>
</dbReference>
<dbReference type="InterPro" id="IPR036957">
    <property type="entry name" value="Znf_PARP_sf"/>
</dbReference>
<dbReference type="Proteomes" id="UP000324767">
    <property type="component" value="Unassembled WGS sequence"/>
</dbReference>
<feature type="compositionally biased region" description="Basic and acidic residues" evidence="6">
    <location>
        <begin position="316"/>
        <end position="329"/>
    </location>
</feature>